<protein>
    <submittedName>
        <fullName evidence="1">Dipeptidyl aminopeptidase/acylaminoacyl peptidase</fullName>
    </submittedName>
</protein>
<accession>A0A839XT75</accession>
<sequence length="121" mass="12547">MGRPLDLEDISALQLPSDPAIAPDGRRVVYVLRTTDTGADADRTALWSVTATDDGWAEPVQLTRGTADSSPAFSPTGDRVAFLRGGDGPPQLHLLAVSGGEAERVTDLPAGAGAPVWSPGR</sequence>
<dbReference type="InterPro" id="IPR011042">
    <property type="entry name" value="6-blade_b-propeller_TolB-like"/>
</dbReference>
<evidence type="ECO:0000313" key="1">
    <source>
        <dbReference type="EMBL" id="MBB3674268.1"/>
    </source>
</evidence>
<proteinExistence type="predicted"/>
<keyword evidence="1" id="KW-0378">Hydrolase</keyword>
<gene>
    <name evidence="1" type="ORF">FHX36_000003</name>
</gene>
<comment type="caution">
    <text evidence="1">The sequence shown here is derived from an EMBL/GenBank/DDBJ whole genome shotgun (WGS) entry which is preliminary data.</text>
</comment>
<dbReference type="Proteomes" id="UP000580718">
    <property type="component" value="Unassembled WGS sequence"/>
</dbReference>
<reference evidence="1 2" key="1">
    <citation type="submission" date="2020-08" db="EMBL/GenBank/DDBJ databases">
        <title>Sequencing the genomes of 1000 actinobacteria strains.</title>
        <authorList>
            <person name="Klenk H.-P."/>
        </authorList>
    </citation>
    <scope>NUCLEOTIDE SEQUENCE [LARGE SCALE GENOMIC DNA]</scope>
    <source>
        <strain evidence="1 2">DSM 16678</strain>
    </source>
</reference>
<dbReference type="GO" id="GO:0004177">
    <property type="term" value="F:aminopeptidase activity"/>
    <property type="evidence" value="ECO:0007669"/>
    <property type="project" value="UniProtKB-KW"/>
</dbReference>
<organism evidence="1 2">
    <name type="scientific">Modestobacter versicolor</name>
    <dbReference type="NCBI Taxonomy" id="429133"/>
    <lineage>
        <taxon>Bacteria</taxon>
        <taxon>Bacillati</taxon>
        <taxon>Actinomycetota</taxon>
        <taxon>Actinomycetes</taxon>
        <taxon>Geodermatophilales</taxon>
        <taxon>Geodermatophilaceae</taxon>
        <taxon>Modestobacter</taxon>
    </lineage>
</organism>
<dbReference type="RefSeq" id="WP_221202719.1">
    <property type="nucleotide sequence ID" value="NZ_JACIBU010000001.1"/>
</dbReference>
<dbReference type="EMBL" id="JACIBU010000001">
    <property type="protein sequence ID" value="MBB3674268.1"/>
    <property type="molecule type" value="Genomic_DNA"/>
</dbReference>
<evidence type="ECO:0000313" key="2">
    <source>
        <dbReference type="Proteomes" id="UP000580718"/>
    </source>
</evidence>
<dbReference type="Pfam" id="PF07676">
    <property type="entry name" value="PD40"/>
    <property type="match status" value="2"/>
</dbReference>
<dbReference type="AlphaFoldDB" id="A0A839XT75"/>
<keyword evidence="1" id="KW-0645">Protease</keyword>
<dbReference type="Gene3D" id="2.120.10.30">
    <property type="entry name" value="TolB, C-terminal domain"/>
    <property type="match status" value="1"/>
</dbReference>
<keyword evidence="1" id="KW-0031">Aminopeptidase</keyword>
<dbReference type="InterPro" id="IPR011659">
    <property type="entry name" value="WD40"/>
</dbReference>
<dbReference type="SUPFAM" id="SSF82171">
    <property type="entry name" value="DPP6 N-terminal domain-like"/>
    <property type="match status" value="1"/>
</dbReference>
<name>A0A839XT75_9ACTN</name>